<accession>A0A549SHA0</accession>
<reference evidence="2 3" key="1">
    <citation type="submission" date="2019-07" db="EMBL/GenBank/DDBJ databases">
        <title>Ln-dependent methylotrophs.</title>
        <authorList>
            <person name="Tani A."/>
        </authorList>
    </citation>
    <scope>NUCLEOTIDE SEQUENCE [LARGE SCALE GENOMIC DNA]</scope>
    <source>
        <strain evidence="2 3">SM89A</strain>
    </source>
</reference>
<dbReference type="Proteomes" id="UP000316781">
    <property type="component" value="Unassembled WGS sequence"/>
</dbReference>
<dbReference type="EMBL" id="VJMF01000078">
    <property type="protein sequence ID" value="TRL29001.1"/>
    <property type="molecule type" value="Genomic_DNA"/>
</dbReference>
<sequence length="206" mass="23684">MGWLYMQSLDGHNGPRGYLDAQFTYERPEAVSKVLKSAFVTPRVYYAAVEHITKATGARVVWALVCLVYYNPRDREGFVFGYKDMGESAGPCETECPEAILDLLTETDREYALEWRKRCREHAAARRAKAQKPVPRPGQMITFDEPVQFANGRSFTTMRVVANRPGRRPAVLYQDPENGGYYHIRNIKDHNYRLGAAQEREQLEIF</sequence>
<organism evidence="2 3">
    <name type="scientific">Methylosinus sporium</name>
    <dbReference type="NCBI Taxonomy" id="428"/>
    <lineage>
        <taxon>Bacteria</taxon>
        <taxon>Pseudomonadati</taxon>
        <taxon>Pseudomonadota</taxon>
        <taxon>Alphaproteobacteria</taxon>
        <taxon>Hyphomicrobiales</taxon>
        <taxon>Methylocystaceae</taxon>
        <taxon>Methylosinus</taxon>
    </lineage>
</organism>
<evidence type="ECO:0000313" key="2">
    <source>
        <dbReference type="EMBL" id="TRL29001.1"/>
    </source>
</evidence>
<protein>
    <recommendedName>
        <fullName evidence="1">DUF6927 domain-containing protein</fullName>
    </recommendedName>
</protein>
<comment type="caution">
    <text evidence="2">The sequence shown here is derived from an EMBL/GenBank/DDBJ whole genome shotgun (WGS) entry which is preliminary data.</text>
</comment>
<name>A0A549SHA0_METSR</name>
<evidence type="ECO:0000259" key="1">
    <source>
        <dbReference type="Pfam" id="PF21992"/>
    </source>
</evidence>
<dbReference type="Pfam" id="PF21992">
    <property type="entry name" value="DUF6927"/>
    <property type="match status" value="1"/>
</dbReference>
<gene>
    <name evidence="2" type="ORF">FM996_18180</name>
</gene>
<dbReference type="InterPro" id="IPR053845">
    <property type="entry name" value="DUF6927"/>
</dbReference>
<proteinExistence type="predicted"/>
<evidence type="ECO:0000313" key="3">
    <source>
        <dbReference type="Proteomes" id="UP000316781"/>
    </source>
</evidence>
<dbReference type="AlphaFoldDB" id="A0A549SHA0"/>
<feature type="domain" description="DUF6927" evidence="1">
    <location>
        <begin position="107"/>
        <end position="186"/>
    </location>
</feature>